<evidence type="ECO:0000256" key="2">
    <source>
        <dbReference type="ARBA" id="ARBA00022723"/>
    </source>
</evidence>
<comment type="cofactor">
    <cofactor evidence="1">
        <name>Zn(2+)</name>
        <dbReference type="ChEBI" id="CHEBI:29105"/>
    </cofactor>
</comment>
<dbReference type="InterPro" id="IPR002933">
    <property type="entry name" value="Peptidase_M20"/>
</dbReference>
<keyword evidence="7" id="KW-0645">Protease</keyword>
<name>A0A1H5Y3Y6_9BACT</name>
<dbReference type="EMBL" id="FNVA01000003">
    <property type="protein sequence ID" value="SEG18724.1"/>
    <property type="molecule type" value="Genomic_DNA"/>
</dbReference>
<feature type="domain" description="Peptidase M20 dimerisation" evidence="6">
    <location>
        <begin position="185"/>
        <end position="278"/>
    </location>
</feature>
<dbReference type="InterPro" id="IPR017150">
    <property type="entry name" value="Pept_M20_glutamate_carboxypep"/>
</dbReference>
<dbReference type="PROSITE" id="PS00758">
    <property type="entry name" value="ARGE_DAPE_CPG2_1"/>
    <property type="match status" value="1"/>
</dbReference>
<dbReference type="Pfam" id="PF01546">
    <property type="entry name" value="Peptidase_M20"/>
    <property type="match status" value="1"/>
</dbReference>
<dbReference type="InterPro" id="IPR001261">
    <property type="entry name" value="ArgE/DapE_CS"/>
</dbReference>
<dbReference type="InterPro" id="IPR050072">
    <property type="entry name" value="Peptidase_M20A"/>
</dbReference>
<dbReference type="Proteomes" id="UP000236728">
    <property type="component" value="Unassembled WGS sequence"/>
</dbReference>
<keyword evidence="2" id="KW-0479">Metal-binding</keyword>
<dbReference type="InterPro" id="IPR036264">
    <property type="entry name" value="Bact_exopeptidase_dim_dom"/>
</dbReference>
<dbReference type="RefSeq" id="WP_235011512.1">
    <property type="nucleotide sequence ID" value="NZ_FNVA01000003.1"/>
</dbReference>
<evidence type="ECO:0000256" key="5">
    <source>
        <dbReference type="PIRSR" id="PIRSR037238-1"/>
    </source>
</evidence>
<dbReference type="GO" id="GO:0004180">
    <property type="term" value="F:carboxypeptidase activity"/>
    <property type="evidence" value="ECO:0007669"/>
    <property type="project" value="UniProtKB-KW"/>
</dbReference>
<evidence type="ECO:0000256" key="4">
    <source>
        <dbReference type="ARBA" id="ARBA00022833"/>
    </source>
</evidence>
<dbReference type="PANTHER" id="PTHR43808:SF9">
    <property type="entry name" value="BLL0789 PROTEIN"/>
    <property type="match status" value="1"/>
</dbReference>
<feature type="active site" evidence="5">
    <location>
        <position position="92"/>
    </location>
</feature>
<evidence type="ECO:0000256" key="1">
    <source>
        <dbReference type="ARBA" id="ARBA00001947"/>
    </source>
</evidence>
<sequence length="382" mass="40464">MTRITNSRAADLSIPLVDSARLLARVRKLVEVESPSDDKAAVDRCMTVAAEMATALGGSVKIHRQKRYGNVLELRFGHRRGVKPVLLLGHLDTVWPHGTLAKMPLREVDGKLYGPGTLDMKVGVSMAFEAIASLTNSRRLRPVTLLLVSEEEIGSPISRPITEKLALASSAVFVLEPAQGLAYKTARKGVGHYDLRVEGVSAHAGVEPEKGHSAIHEMARLIAKITGLSDPAHGLTVNVGVIQGGTKSNVVAAECTAEVDVRVVTMRQAATIDRAIRALKPADKLCKLTITGGINRPPMERKAGTIALFKRARKLAAEIGFALDEAATGGGSDGNFTAAVGVPTLDGMGAIGAGAHANHEHIVLSHLEERTKLLAAMIATQP</sequence>
<keyword evidence="8" id="KW-1185">Reference proteome</keyword>
<dbReference type="InterPro" id="IPR011650">
    <property type="entry name" value="Peptidase_M20_dimer"/>
</dbReference>
<dbReference type="AlphaFoldDB" id="A0A1H5Y3Y6"/>
<dbReference type="SUPFAM" id="SSF53187">
    <property type="entry name" value="Zn-dependent exopeptidases"/>
    <property type="match status" value="1"/>
</dbReference>
<proteinExistence type="predicted"/>
<evidence type="ECO:0000259" key="6">
    <source>
        <dbReference type="Pfam" id="PF07687"/>
    </source>
</evidence>
<organism evidence="7 8">
    <name type="scientific">Bryocella elongata</name>
    <dbReference type="NCBI Taxonomy" id="863522"/>
    <lineage>
        <taxon>Bacteria</taxon>
        <taxon>Pseudomonadati</taxon>
        <taxon>Acidobacteriota</taxon>
        <taxon>Terriglobia</taxon>
        <taxon>Terriglobales</taxon>
        <taxon>Acidobacteriaceae</taxon>
        <taxon>Bryocella</taxon>
    </lineage>
</organism>
<reference evidence="7 8" key="1">
    <citation type="submission" date="2016-10" db="EMBL/GenBank/DDBJ databases">
        <authorList>
            <person name="de Groot N.N."/>
        </authorList>
    </citation>
    <scope>NUCLEOTIDE SEQUENCE [LARGE SCALE GENOMIC DNA]</scope>
    <source>
        <strain evidence="7 8">DSM 22489</strain>
    </source>
</reference>
<dbReference type="GO" id="GO:0046872">
    <property type="term" value="F:metal ion binding"/>
    <property type="evidence" value="ECO:0007669"/>
    <property type="project" value="UniProtKB-KW"/>
</dbReference>
<dbReference type="CDD" id="cd03885">
    <property type="entry name" value="M20_CPDG2"/>
    <property type="match status" value="1"/>
</dbReference>
<dbReference type="Gene3D" id="3.30.70.360">
    <property type="match status" value="1"/>
</dbReference>
<dbReference type="SUPFAM" id="SSF55031">
    <property type="entry name" value="Bacterial exopeptidase dimerisation domain"/>
    <property type="match status" value="1"/>
</dbReference>
<evidence type="ECO:0000256" key="3">
    <source>
        <dbReference type="ARBA" id="ARBA00022801"/>
    </source>
</evidence>
<keyword evidence="3" id="KW-0378">Hydrolase</keyword>
<accession>A0A1H5Y3Y6</accession>
<feature type="active site" description="Proton acceptor" evidence="5">
    <location>
        <position position="151"/>
    </location>
</feature>
<evidence type="ECO:0000313" key="8">
    <source>
        <dbReference type="Proteomes" id="UP000236728"/>
    </source>
</evidence>
<evidence type="ECO:0000313" key="7">
    <source>
        <dbReference type="EMBL" id="SEG18724.1"/>
    </source>
</evidence>
<gene>
    <name evidence="7" type="ORF">SAMN05421819_2112</name>
</gene>
<dbReference type="Pfam" id="PF07687">
    <property type="entry name" value="M20_dimer"/>
    <property type="match status" value="1"/>
</dbReference>
<dbReference type="PANTHER" id="PTHR43808">
    <property type="entry name" value="ACETYLORNITHINE DEACETYLASE"/>
    <property type="match status" value="1"/>
</dbReference>
<keyword evidence="7" id="KW-0121">Carboxypeptidase</keyword>
<dbReference type="Gene3D" id="3.40.630.10">
    <property type="entry name" value="Zn peptidases"/>
    <property type="match status" value="1"/>
</dbReference>
<dbReference type="PIRSF" id="PIRSF037238">
    <property type="entry name" value="Carboxypeptidase_G2"/>
    <property type="match status" value="1"/>
</dbReference>
<keyword evidence="4" id="KW-0862">Zinc</keyword>
<protein>
    <submittedName>
        <fullName evidence="7">Glutamate carboxypeptidase</fullName>
    </submittedName>
</protein>